<dbReference type="AlphaFoldDB" id="A0A4S4N623"/>
<dbReference type="PANTHER" id="PTHR32305">
    <property type="match status" value="1"/>
</dbReference>
<comment type="caution">
    <text evidence="2">The sequence shown here is derived from an EMBL/GenBank/DDBJ whole genome shotgun (WGS) entry which is preliminary data.</text>
</comment>
<dbReference type="NCBIfam" id="TIGR03696">
    <property type="entry name" value="Rhs_assc_core"/>
    <property type="match status" value="1"/>
</dbReference>
<dbReference type="EMBL" id="SRSF01000018">
    <property type="protein sequence ID" value="THH34549.1"/>
    <property type="molecule type" value="Genomic_DNA"/>
</dbReference>
<dbReference type="Proteomes" id="UP000308528">
    <property type="component" value="Unassembled WGS sequence"/>
</dbReference>
<feature type="region of interest" description="Disordered" evidence="1">
    <location>
        <begin position="312"/>
        <end position="337"/>
    </location>
</feature>
<sequence>MVARRRPPRSTKYFRATFSDLNHDGVITPTTNSTTNELLSEQHYYPFGMAMNGPWVQAGEDRDLYRYNSKELNEELGLYDYGARWYDPAVGRFTTIDPHADSYGLLSPYSYVANSPIIGIDPDGRDYILIFDHENQTVTVQGTYYTQNGDDDSYKDANTATGFWNDKSGEYSYSVGKGDDAISYSVNFDLSVQSVDDPVAEANKDNAGFEVEGALNPGGGSNAYDALSDSAPIFSNKNPDAETNGATKSGDYVSVKESRTDTDTGAHEIGHNLGAGHRSSGVITSAFNSPARSGEINRATVRSTVRNAFNQKRDAKGNVRHVGAAPDHIHKSKVRRN</sequence>
<proteinExistence type="predicted"/>
<evidence type="ECO:0000313" key="3">
    <source>
        <dbReference type="Proteomes" id="UP000308528"/>
    </source>
</evidence>
<name>A0A4S4N623_9BACT</name>
<keyword evidence="3" id="KW-1185">Reference proteome</keyword>
<accession>A0A4S4N623</accession>
<dbReference type="InterPro" id="IPR022385">
    <property type="entry name" value="Rhs_assc_core"/>
</dbReference>
<protein>
    <submittedName>
        <fullName evidence="2">RHS repeat-associated core domain-containing protein</fullName>
    </submittedName>
</protein>
<dbReference type="Gene3D" id="2.180.10.10">
    <property type="entry name" value="RHS repeat-associated core"/>
    <property type="match status" value="1"/>
</dbReference>
<dbReference type="InterPro" id="IPR050708">
    <property type="entry name" value="T6SS_VgrG/RHS"/>
</dbReference>
<feature type="region of interest" description="Disordered" evidence="1">
    <location>
        <begin position="234"/>
        <end position="280"/>
    </location>
</feature>
<organism evidence="2 3">
    <name type="scientific">Neolewinella litorea</name>
    <dbReference type="NCBI Taxonomy" id="2562452"/>
    <lineage>
        <taxon>Bacteria</taxon>
        <taxon>Pseudomonadati</taxon>
        <taxon>Bacteroidota</taxon>
        <taxon>Saprospiria</taxon>
        <taxon>Saprospirales</taxon>
        <taxon>Lewinellaceae</taxon>
        <taxon>Neolewinella</taxon>
    </lineage>
</organism>
<gene>
    <name evidence="2" type="ORF">E4021_17640</name>
</gene>
<feature type="compositionally biased region" description="Basic and acidic residues" evidence="1">
    <location>
        <begin position="254"/>
        <end position="270"/>
    </location>
</feature>
<dbReference type="OrthoDB" id="667524at2"/>
<evidence type="ECO:0000256" key="1">
    <source>
        <dbReference type="SAM" id="MobiDB-lite"/>
    </source>
</evidence>
<reference evidence="2 3" key="1">
    <citation type="submission" date="2019-04" db="EMBL/GenBank/DDBJ databases">
        <title>Lewinella litorea sp. nov., isolated from a marine sand.</title>
        <authorList>
            <person name="Yoon J.-H."/>
        </authorList>
    </citation>
    <scope>NUCLEOTIDE SEQUENCE [LARGE SCALE GENOMIC DNA]</scope>
    <source>
        <strain evidence="2 3">HSMS-39</strain>
    </source>
</reference>
<evidence type="ECO:0000313" key="2">
    <source>
        <dbReference type="EMBL" id="THH34549.1"/>
    </source>
</evidence>
<dbReference type="SUPFAM" id="SSF55486">
    <property type="entry name" value="Metalloproteases ('zincins'), catalytic domain"/>
    <property type="match status" value="1"/>
</dbReference>
<dbReference type="PANTHER" id="PTHR32305:SF15">
    <property type="entry name" value="PROTEIN RHSA-RELATED"/>
    <property type="match status" value="1"/>
</dbReference>